<gene>
    <name evidence="2" type="ordered locus">Dole_0840</name>
</gene>
<dbReference type="Proteomes" id="UP000008561">
    <property type="component" value="Chromosome"/>
</dbReference>
<dbReference type="HOGENOM" id="CLU_2179602_0_0_7"/>
<proteinExistence type="predicted"/>
<dbReference type="KEGG" id="dol:Dole_0840"/>
<feature type="compositionally biased region" description="Basic and acidic residues" evidence="1">
    <location>
        <begin position="66"/>
        <end position="79"/>
    </location>
</feature>
<name>A8ZVU1_DESOH</name>
<feature type="region of interest" description="Disordered" evidence="1">
    <location>
        <begin position="66"/>
        <end position="109"/>
    </location>
</feature>
<dbReference type="AlphaFoldDB" id="A8ZVU1"/>
<dbReference type="EMBL" id="CP000859">
    <property type="protein sequence ID" value="ABW66650.1"/>
    <property type="molecule type" value="Genomic_DNA"/>
</dbReference>
<sequence>MNLKAKPYVEAQKNKIQADLAARVALLKERGIEGKGLEKDPRVRKLKADIRQANTRLSSIVAAEERNARVAQSTKEKAAAGKQPKAAKKVEDKPVKKEKKKKEKKQAEA</sequence>
<dbReference type="STRING" id="96561.Dole_0840"/>
<dbReference type="RefSeq" id="WP_012174268.1">
    <property type="nucleotide sequence ID" value="NC_009943.1"/>
</dbReference>
<organism evidence="2 3">
    <name type="scientific">Desulfosudis oleivorans (strain DSM 6200 / JCM 39069 / Hxd3)</name>
    <name type="common">Desulfococcus oleovorans</name>
    <dbReference type="NCBI Taxonomy" id="96561"/>
    <lineage>
        <taxon>Bacteria</taxon>
        <taxon>Pseudomonadati</taxon>
        <taxon>Thermodesulfobacteriota</taxon>
        <taxon>Desulfobacteria</taxon>
        <taxon>Desulfobacterales</taxon>
        <taxon>Desulfosudaceae</taxon>
        <taxon>Desulfosudis</taxon>
    </lineage>
</organism>
<feature type="compositionally biased region" description="Basic residues" evidence="1">
    <location>
        <begin position="96"/>
        <end position="109"/>
    </location>
</feature>
<evidence type="ECO:0000256" key="1">
    <source>
        <dbReference type="SAM" id="MobiDB-lite"/>
    </source>
</evidence>
<accession>A8ZVU1</accession>
<evidence type="ECO:0000313" key="2">
    <source>
        <dbReference type="EMBL" id="ABW66650.1"/>
    </source>
</evidence>
<protein>
    <submittedName>
        <fullName evidence="2">Uncharacterized protein</fullName>
    </submittedName>
</protein>
<keyword evidence="3" id="KW-1185">Reference proteome</keyword>
<reference evidence="2 3" key="1">
    <citation type="submission" date="2007-10" db="EMBL/GenBank/DDBJ databases">
        <title>Complete sequence of Desulfococcus oleovorans Hxd3.</title>
        <authorList>
            <consortium name="US DOE Joint Genome Institute"/>
            <person name="Copeland A."/>
            <person name="Lucas S."/>
            <person name="Lapidus A."/>
            <person name="Barry K."/>
            <person name="Glavina del Rio T."/>
            <person name="Dalin E."/>
            <person name="Tice H."/>
            <person name="Pitluck S."/>
            <person name="Kiss H."/>
            <person name="Brettin T."/>
            <person name="Bruce D."/>
            <person name="Detter J.C."/>
            <person name="Han C."/>
            <person name="Schmutz J."/>
            <person name="Larimer F."/>
            <person name="Land M."/>
            <person name="Hauser L."/>
            <person name="Kyrpides N."/>
            <person name="Kim E."/>
            <person name="Wawrik B."/>
            <person name="Richardson P."/>
        </authorList>
    </citation>
    <scope>NUCLEOTIDE SEQUENCE [LARGE SCALE GENOMIC DNA]</scope>
    <source>
        <strain evidence="3">DSM 6200 / JCM 39069 / Hxd3</strain>
    </source>
</reference>
<evidence type="ECO:0000313" key="3">
    <source>
        <dbReference type="Proteomes" id="UP000008561"/>
    </source>
</evidence>